<evidence type="ECO:0000256" key="7">
    <source>
        <dbReference type="ARBA" id="ARBA00042130"/>
    </source>
</evidence>
<sequence length="168" mass="18618">MDDQSRRWLNDFRSKPFAIPLSLDIIDVNRYSSIVLPHAPGATQDLVHDKDLGQLLCQFVRHKKLVCAIGMGVSGLFSAKKEEDQKWAFKSYSLTGASVLELCRYSNFSTLKVVPEDMARDLGGHFSASGEPEAVHVCVDRNLVTGQNEASTLTAVQNLVLLANQNQR</sequence>
<dbReference type="PANTHER" id="PTHR48094:SF18">
    <property type="entry name" value="GLUTAMINE AMIDOTRANSFERASE-LIKE CLASS 1 DOMAIN-CONTAINING PROTEIN 1"/>
    <property type="match status" value="1"/>
</dbReference>
<accession>A0A8S1CPJ6</accession>
<gene>
    <name evidence="10" type="ORF">CLODIP_2_CD04329</name>
</gene>
<comment type="subcellular location">
    <subcellularLocation>
        <location evidence="1">Early endosome</location>
    </subcellularLocation>
    <subcellularLocation>
        <location evidence="2">Secreted</location>
    </subcellularLocation>
</comment>
<dbReference type="GO" id="GO:0019243">
    <property type="term" value="P:methylglyoxal catabolic process to D-lactate via S-lactoyl-glutathione"/>
    <property type="evidence" value="ECO:0007669"/>
    <property type="project" value="TreeGrafter"/>
</dbReference>
<evidence type="ECO:0000256" key="6">
    <source>
        <dbReference type="ARBA" id="ARBA00039189"/>
    </source>
</evidence>
<reference evidence="10 11" key="1">
    <citation type="submission" date="2020-04" db="EMBL/GenBank/DDBJ databases">
        <authorList>
            <person name="Alioto T."/>
            <person name="Alioto T."/>
            <person name="Gomez Garrido J."/>
        </authorList>
    </citation>
    <scope>NUCLEOTIDE SEQUENCE [LARGE SCALE GENOMIC DNA]</scope>
</reference>
<keyword evidence="5" id="KW-0967">Endosome</keyword>
<comment type="function">
    <text evidence="9">Component of the FERRY complex (Five-subunit Endosomal Rab5 and RNA/ribosome intermediary). The FERRY complex directly interacts with mRNAs and RAB5A, and functions as a RAB5A effector involved in the localization and the distribution of specific mRNAs most likely by mediating their endosomal transport. The complex recruits mRNAs and ribosomes to early endosomes through direct mRNA-interaction.</text>
</comment>
<dbReference type="InterPro" id="IPR050325">
    <property type="entry name" value="Prot/Nucl_acid_deglycase"/>
</dbReference>
<proteinExistence type="predicted"/>
<dbReference type="GO" id="GO:0019172">
    <property type="term" value="F:glyoxalase III activity"/>
    <property type="evidence" value="ECO:0007669"/>
    <property type="project" value="TreeGrafter"/>
</dbReference>
<dbReference type="EMBL" id="CADEPI010000029">
    <property type="protein sequence ID" value="CAB3367244.1"/>
    <property type="molecule type" value="Genomic_DNA"/>
</dbReference>
<keyword evidence="4" id="KW-0732">Signal</keyword>
<evidence type="ECO:0000256" key="9">
    <source>
        <dbReference type="ARBA" id="ARBA00045408"/>
    </source>
</evidence>
<dbReference type="GO" id="GO:0005769">
    <property type="term" value="C:early endosome"/>
    <property type="evidence" value="ECO:0007669"/>
    <property type="project" value="UniProtKB-SubCell"/>
</dbReference>
<dbReference type="GO" id="GO:0005576">
    <property type="term" value="C:extracellular region"/>
    <property type="evidence" value="ECO:0007669"/>
    <property type="project" value="UniProtKB-SubCell"/>
</dbReference>
<dbReference type="Gene3D" id="3.40.50.880">
    <property type="match status" value="1"/>
</dbReference>
<evidence type="ECO:0000256" key="1">
    <source>
        <dbReference type="ARBA" id="ARBA00004412"/>
    </source>
</evidence>
<dbReference type="Proteomes" id="UP000494165">
    <property type="component" value="Unassembled WGS sequence"/>
</dbReference>
<evidence type="ECO:0000256" key="8">
    <source>
        <dbReference type="ARBA" id="ARBA00044823"/>
    </source>
</evidence>
<evidence type="ECO:0000256" key="3">
    <source>
        <dbReference type="ARBA" id="ARBA00022525"/>
    </source>
</evidence>
<dbReference type="SUPFAM" id="SSF52317">
    <property type="entry name" value="Class I glutamine amidotransferase-like"/>
    <property type="match status" value="1"/>
</dbReference>
<name>A0A8S1CPJ6_9INSE</name>
<evidence type="ECO:0000313" key="10">
    <source>
        <dbReference type="EMBL" id="CAB3367244.1"/>
    </source>
</evidence>
<evidence type="ECO:0000313" key="11">
    <source>
        <dbReference type="Proteomes" id="UP000494165"/>
    </source>
</evidence>
<evidence type="ECO:0000256" key="2">
    <source>
        <dbReference type="ARBA" id="ARBA00004613"/>
    </source>
</evidence>
<evidence type="ECO:0000256" key="5">
    <source>
        <dbReference type="ARBA" id="ARBA00022753"/>
    </source>
</evidence>
<dbReference type="OrthoDB" id="543156at2759"/>
<dbReference type="InterPro" id="IPR029062">
    <property type="entry name" value="Class_I_gatase-like"/>
</dbReference>
<organism evidence="10 11">
    <name type="scientific">Cloeon dipterum</name>
    <dbReference type="NCBI Taxonomy" id="197152"/>
    <lineage>
        <taxon>Eukaryota</taxon>
        <taxon>Metazoa</taxon>
        <taxon>Ecdysozoa</taxon>
        <taxon>Arthropoda</taxon>
        <taxon>Hexapoda</taxon>
        <taxon>Insecta</taxon>
        <taxon>Pterygota</taxon>
        <taxon>Palaeoptera</taxon>
        <taxon>Ephemeroptera</taxon>
        <taxon>Pisciforma</taxon>
        <taxon>Baetidae</taxon>
        <taxon>Cloeon</taxon>
    </lineage>
</organism>
<keyword evidence="11" id="KW-1185">Reference proteome</keyword>
<protein>
    <recommendedName>
        <fullName evidence="6">Glutamine amidotransferase-like class 1 domain-containing protein 1</fullName>
    </recommendedName>
    <alternativeName>
        <fullName evidence="8">Ferry endosomal RAB5 effector complex subunit 5</fullName>
    </alternativeName>
    <alternativeName>
        <fullName evidence="7">Parkinson disease 7 domain-containing protein 1</fullName>
    </alternativeName>
</protein>
<keyword evidence="3" id="KW-0964">Secreted</keyword>
<evidence type="ECO:0000256" key="4">
    <source>
        <dbReference type="ARBA" id="ARBA00022729"/>
    </source>
</evidence>
<dbReference type="PANTHER" id="PTHR48094">
    <property type="entry name" value="PROTEIN/NUCLEIC ACID DEGLYCASE DJ-1-RELATED"/>
    <property type="match status" value="1"/>
</dbReference>
<dbReference type="AlphaFoldDB" id="A0A8S1CPJ6"/>
<comment type="caution">
    <text evidence="10">The sequence shown here is derived from an EMBL/GenBank/DDBJ whole genome shotgun (WGS) entry which is preliminary data.</text>
</comment>